<gene>
    <name evidence="2" type="ORF">C1I91_27915</name>
</gene>
<sequence>MANKKATLDSAINFILGSAVGIILAFIFVKRKSISVLNLPTDNVKPYHWIVVILLFFIVFYIHLSLHELGHLISGYLVKFKLFNYKIGPFGWYRENGEIKYGKDKSLGYGSRCSMLPVNTHNVYPKLAVYSLGGITVNIILSIIFLLGSIYIAPKYDNFFISVFLILGWGMGAFVVIYNIIPFSNKGFKTDGLLALSVIRKSSDDMAQLATILVSNQLAAGIRPKDVDSSFFDDNGYLKDNDVSGIVMNYYRFYHFLDLGHKTKAMNAIKSIEANIDIYPEYYRSDMLYNVLYAYCAIEKDKDKAKDIFENIKESLSENNSISGYRVKMAYELYVTNDYKKAIEVGNKGLSVKDSYPVRGEAIFEVDQINNMMTIVRENINS</sequence>
<reference evidence="2 3" key="1">
    <citation type="submission" date="2018-01" db="EMBL/GenBank/DDBJ databases">
        <title>Genome Sequencing and Assembly of Anaerobacter polyendosporus strain CT4.</title>
        <authorList>
            <person name="Tachaapaikoon C."/>
            <person name="Sutheeworapong S."/>
            <person name="Jenjaroenpun P."/>
            <person name="Wongsurawat T."/>
            <person name="Nookeaw I."/>
            <person name="Cheawchanlertfa P."/>
            <person name="Kosugi A."/>
            <person name="Cheevadhanarak S."/>
            <person name="Ratanakhanokchai K."/>
        </authorList>
    </citation>
    <scope>NUCLEOTIDE SEQUENCE [LARGE SCALE GENOMIC DNA]</scope>
    <source>
        <strain evidence="2 3">CT4</strain>
    </source>
</reference>
<evidence type="ECO:0000256" key="1">
    <source>
        <dbReference type="SAM" id="Phobius"/>
    </source>
</evidence>
<evidence type="ECO:0000313" key="2">
    <source>
        <dbReference type="EMBL" id="QAA35165.1"/>
    </source>
</evidence>
<dbReference type="RefSeq" id="WP_128215856.1">
    <property type="nucleotide sequence ID" value="NZ_CP025746.1"/>
</dbReference>
<keyword evidence="1" id="KW-1133">Transmembrane helix</keyword>
<evidence type="ECO:0008006" key="4">
    <source>
        <dbReference type="Google" id="ProtNLM"/>
    </source>
</evidence>
<dbReference type="AlphaFoldDB" id="A0A3R5QYG3"/>
<evidence type="ECO:0000313" key="3">
    <source>
        <dbReference type="Proteomes" id="UP000286268"/>
    </source>
</evidence>
<feature type="transmembrane region" description="Helical" evidence="1">
    <location>
        <begin position="49"/>
        <end position="66"/>
    </location>
</feature>
<proteinExistence type="predicted"/>
<name>A0A3R5QYG3_9CLOT</name>
<feature type="transmembrane region" description="Helical" evidence="1">
    <location>
        <begin position="127"/>
        <end position="153"/>
    </location>
</feature>
<dbReference type="CDD" id="cd05709">
    <property type="entry name" value="S2P-M50"/>
    <property type="match status" value="1"/>
</dbReference>
<protein>
    <recommendedName>
        <fullName evidence="4">Peptidase family M50</fullName>
    </recommendedName>
</protein>
<keyword evidence="3" id="KW-1185">Reference proteome</keyword>
<organism evidence="2 3">
    <name type="scientific">Clostridium manihotivorum</name>
    <dbReference type="NCBI Taxonomy" id="2320868"/>
    <lineage>
        <taxon>Bacteria</taxon>
        <taxon>Bacillati</taxon>
        <taxon>Bacillota</taxon>
        <taxon>Clostridia</taxon>
        <taxon>Eubacteriales</taxon>
        <taxon>Clostridiaceae</taxon>
        <taxon>Clostridium</taxon>
    </lineage>
</organism>
<keyword evidence="1" id="KW-0472">Membrane</keyword>
<feature type="transmembrane region" description="Helical" evidence="1">
    <location>
        <begin position="12"/>
        <end position="29"/>
    </location>
</feature>
<dbReference type="Proteomes" id="UP000286268">
    <property type="component" value="Chromosome"/>
</dbReference>
<dbReference type="KEGG" id="cmah:C1I91_27915"/>
<keyword evidence="1" id="KW-0812">Transmembrane</keyword>
<dbReference type="EMBL" id="CP025746">
    <property type="protein sequence ID" value="QAA35165.1"/>
    <property type="molecule type" value="Genomic_DNA"/>
</dbReference>
<accession>A0A3R5QYG3</accession>
<feature type="transmembrane region" description="Helical" evidence="1">
    <location>
        <begin position="159"/>
        <end position="181"/>
    </location>
</feature>
<dbReference type="OrthoDB" id="1069985at2"/>